<dbReference type="EMBL" id="JAPDRL010000039">
    <property type="protein sequence ID" value="KAJ9664104.1"/>
    <property type="molecule type" value="Genomic_DNA"/>
</dbReference>
<dbReference type="EC" id="2.5.1.18" evidence="4"/>
<gene>
    <name evidence="4" type="primary">GTT1</name>
    <name evidence="4" type="ORF">H2201_005344</name>
</gene>
<evidence type="ECO:0000256" key="1">
    <source>
        <dbReference type="ARBA" id="ARBA00007409"/>
    </source>
</evidence>
<evidence type="ECO:0000313" key="5">
    <source>
        <dbReference type="Proteomes" id="UP001172684"/>
    </source>
</evidence>
<dbReference type="PROSITE" id="PS50404">
    <property type="entry name" value="GST_NTER"/>
    <property type="match status" value="1"/>
</dbReference>
<comment type="caution">
    <text evidence="4">The sequence shown here is derived from an EMBL/GenBank/DDBJ whole genome shotgun (WGS) entry which is preliminary data.</text>
</comment>
<dbReference type="InterPro" id="IPR036249">
    <property type="entry name" value="Thioredoxin-like_sf"/>
</dbReference>
<comment type="similarity">
    <text evidence="1">Belongs to the GST superfamily.</text>
</comment>
<dbReference type="Pfam" id="PF13410">
    <property type="entry name" value="GST_C_2"/>
    <property type="match status" value="1"/>
</dbReference>
<dbReference type="Proteomes" id="UP001172684">
    <property type="component" value="Unassembled WGS sequence"/>
</dbReference>
<keyword evidence="5" id="KW-1185">Reference proteome</keyword>
<organism evidence="4 5">
    <name type="scientific">Coniosporium apollinis</name>
    <dbReference type="NCBI Taxonomy" id="61459"/>
    <lineage>
        <taxon>Eukaryota</taxon>
        <taxon>Fungi</taxon>
        <taxon>Dikarya</taxon>
        <taxon>Ascomycota</taxon>
        <taxon>Pezizomycotina</taxon>
        <taxon>Dothideomycetes</taxon>
        <taxon>Dothideomycetes incertae sedis</taxon>
        <taxon>Coniosporium</taxon>
    </lineage>
</organism>
<name>A0ABQ9NTB4_9PEZI</name>
<dbReference type="GO" id="GO:0004364">
    <property type="term" value="F:glutathione transferase activity"/>
    <property type="evidence" value="ECO:0007669"/>
    <property type="project" value="UniProtKB-EC"/>
</dbReference>
<dbReference type="InterPro" id="IPR010987">
    <property type="entry name" value="Glutathione-S-Trfase_C-like"/>
</dbReference>
<dbReference type="PANTHER" id="PTHR44051">
    <property type="entry name" value="GLUTATHIONE S-TRANSFERASE-RELATED"/>
    <property type="match status" value="1"/>
</dbReference>
<dbReference type="CDD" id="cd03189">
    <property type="entry name" value="GST_C_GTT1_like"/>
    <property type="match status" value="1"/>
</dbReference>
<dbReference type="CDD" id="cd03046">
    <property type="entry name" value="GST_N_GTT1_like"/>
    <property type="match status" value="1"/>
</dbReference>
<protein>
    <submittedName>
        <fullName evidence="4">Bifunctional glutathione transferase/peroxidase</fullName>
        <ecNumber evidence="4">2.5.1.18</ecNumber>
    </submittedName>
</protein>
<dbReference type="SFLD" id="SFLDS00019">
    <property type="entry name" value="Glutathione_Transferase_(cytos"/>
    <property type="match status" value="1"/>
</dbReference>
<evidence type="ECO:0000259" key="3">
    <source>
        <dbReference type="PROSITE" id="PS50405"/>
    </source>
</evidence>
<reference evidence="4" key="1">
    <citation type="submission" date="2022-10" db="EMBL/GenBank/DDBJ databases">
        <title>Culturing micro-colonial fungi from biological soil crusts in the Mojave desert and describing Neophaeococcomyces mojavensis, and introducing the new genera and species Taxawa tesnikishii.</title>
        <authorList>
            <person name="Kurbessoian T."/>
            <person name="Stajich J.E."/>
        </authorList>
    </citation>
    <scope>NUCLEOTIDE SEQUENCE</scope>
    <source>
        <strain evidence="4">TK_1</strain>
    </source>
</reference>
<dbReference type="InterPro" id="IPR036282">
    <property type="entry name" value="Glutathione-S-Trfase_C_sf"/>
</dbReference>
<dbReference type="PANTHER" id="PTHR44051:SF9">
    <property type="entry name" value="GLUTATHIONE S-TRANSFERASE 1"/>
    <property type="match status" value="1"/>
</dbReference>
<sequence length="259" mass="29729">MSTESPQKAKVILYWLEKSRSQRILWLLEELKIDYELKVFKRTEKMVAPPELKEVHPLGKSPVIGVHAPGAERPRIIAESGLIVEYLTEYFGKWLEPKKFAEGKEGHIGGESEEWLRYRFFMHYAEGSLMTLMLVAFLMHNIETAPVPFFIKPITRGIVGKMNTAFLHPNFKTHLDFLEDQLATSPNGGEFLCGPELTGADIMMIFPLEAAQWRAGLTKEKYPRLAAYIERLQQREAFQRAIKKIEDVTGEKYTPSLSK</sequence>
<proteinExistence type="inferred from homology"/>
<dbReference type="Pfam" id="PF13409">
    <property type="entry name" value="GST_N_2"/>
    <property type="match status" value="1"/>
</dbReference>
<feature type="domain" description="GST N-terminal" evidence="2">
    <location>
        <begin position="8"/>
        <end position="95"/>
    </location>
</feature>
<dbReference type="InterPro" id="IPR040079">
    <property type="entry name" value="Glutathione_S-Trfase"/>
</dbReference>
<evidence type="ECO:0000259" key="2">
    <source>
        <dbReference type="PROSITE" id="PS50404"/>
    </source>
</evidence>
<accession>A0ABQ9NTB4</accession>
<dbReference type="InterPro" id="IPR004045">
    <property type="entry name" value="Glutathione_S-Trfase_N"/>
</dbReference>
<dbReference type="PROSITE" id="PS50405">
    <property type="entry name" value="GST_CTER"/>
    <property type="match status" value="1"/>
</dbReference>
<dbReference type="SFLD" id="SFLDG00358">
    <property type="entry name" value="Main_(cytGST)"/>
    <property type="match status" value="1"/>
</dbReference>
<keyword evidence="4" id="KW-0808">Transferase</keyword>
<evidence type="ECO:0000313" key="4">
    <source>
        <dbReference type="EMBL" id="KAJ9664104.1"/>
    </source>
</evidence>
<dbReference type="Gene3D" id="1.20.1050.10">
    <property type="match status" value="1"/>
</dbReference>
<dbReference type="Gene3D" id="3.40.30.10">
    <property type="entry name" value="Glutaredoxin"/>
    <property type="match status" value="1"/>
</dbReference>
<dbReference type="SUPFAM" id="SSF47616">
    <property type="entry name" value="GST C-terminal domain-like"/>
    <property type="match status" value="1"/>
</dbReference>
<dbReference type="SUPFAM" id="SSF52833">
    <property type="entry name" value="Thioredoxin-like"/>
    <property type="match status" value="1"/>
</dbReference>
<feature type="domain" description="GST C-terminal" evidence="3">
    <location>
        <begin position="124"/>
        <end position="256"/>
    </location>
</feature>